<feature type="region of interest" description="Disordered" evidence="1">
    <location>
        <begin position="280"/>
        <end position="302"/>
    </location>
</feature>
<protein>
    <submittedName>
        <fullName evidence="2">Uncharacterized protein</fullName>
    </submittedName>
</protein>
<feature type="region of interest" description="Disordered" evidence="1">
    <location>
        <begin position="424"/>
        <end position="517"/>
    </location>
</feature>
<gene>
    <name evidence="2" type="ORF">Pcinc_039102</name>
</gene>
<name>A0AAE1BT26_PETCI</name>
<feature type="region of interest" description="Disordered" evidence="1">
    <location>
        <begin position="343"/>
        <end position="393"/>
    </location>
</feature>
<evidence type="ECO:0000313" key="2">
    <source>
        <dbReference type="EMBL" id="KAK3854425.1"/>
    </source>
</evidence>
<comment type="caution">
    <text evidence="2">The sequence shown here is derived from an EMBL/GenBank/DDBJ whole genome shotgun (WGS) entry which is preliminary data.</text>
</comment>
<evidence type="ECO:0000256" key="1">
    <source>
        <dbReference type="SAM" id="MobiDB-lite"/>
    </source>
</evidence>
<feature type="compositionally biased region" description="Polar residues" evidence="1">
    <location>
        <begin position="463"/>
        <end position="473"/>
    </location>
</feature>
<evidence type="ECO:0000313" key="3">
    <source>
        <dbReference type="Proteomes" id="UP001286313"/>
    </source>
</evidence>
<reference evidence="2" key="1">
    <citation type="submission" date="2023-10" db="EMBL/GenBank/DDBJ databases">
        <title>Genome assemblies of two species of porcelain crab, Petrolisthes cinctipes and Petrolisthes manimaculis (Anomura: Porcellanidae).</title>
        <authorList>
            <person name="Angst P."/>
        </authorList>
    </citation>
    <scope>NUCLEOTIDE SEQUENCE</scope>
    <source>
        <strain evidence="2">PB745_01</strain>
        <tissue evidence="2">Gill</tissue>
    </source>
</reference>
<dbReference type="Proteomes" id="UP001286313">
    <property type="component" value="Unassembled WGS sequence"/>
</dbReference>
<accession>A0AAE1BT26</accession>
<feature type="compositionally biased region" description="Gly residues" evidence="1">
    <location>
        <begin position="284"/>
        <end position="300"/>
    </location>
</feature>
<sequence>MEGKQQQNPGAAKRMMKKGLKLLTKAVSATIIDDASNKQVQPPPPPAAAAAAAEARDNNVSSTLTRGHSLRRSKLKWTLSKDNRDSNNEETAAEVGGNAPSTFTRGHSLRRSKQKWAPSKATHQQDNKDAGNEEMVYKGGDAPSIHTLTRGHSLRRSKRLKWIPPKSPNQENITCFATCSRFKETPSIQLVGLKHLHQEGEEGECSSEKDFAISHCANDKDSVVSKYRNDKTFQLNQYKNGNNFTRNCLAGEESKMRSVVTKDEGSGDGWRRNVKTVLKEVEGEGGGGSGGGESGSGGDYGGRDVIEIGKDGWQRNKKTAMMEIKGVDDGGERNVKTVMPVVESGGGVTTLPPSDLTNIPPLDGTTFPPPYSHPESRRPKKRSKSEDGLSTIRRHRRRVAAAAMAVAYGVGRCDGGGGRMALSDNEDDCGDGNRIIMPPSDTEDDTKNGTSNGANGREEIALTDNTENGMNDGTNDDRSDGSNSETLLQQQQQQHSSLNKKRSSSSNSSRRQRPRCIPKDLNVKSEEFLSLKKKLEWELAWNLYCRQRKEFMEFYTGGEYGLVSPMDDGLLRWLAMTPAFCDDFWLQIHEVNKGCKSLTLGWIVTMADDDLPTTCHDPTTYYDKEK</sequence>
<dbReference type="AlphaFoldDB" id="A0AAE1BT26"/>
<proteinExistence type="predicted"/>
<dbReference type="EMBL" id="JAWQEG010006583">
    <property type="protein sequence ID" value="KAK3854425.1"/>
    <property type="molecule type" value="Genomic_DNA"/>
</dbReference>
<organism evidence="2 3">
    <name type="scientific">Petrolisthes cinctipes</name>
    <name type="common">Flat porcelain crab</name>
    <dbReference type="NCBI Taxonomy" id="88211"/>
    <lineage>
        <taxon>Eukaryota</taxon>
        <taxon>Metazoa</taxon>
        <taxon>Ecdysozoa</taxon>
        <taxon>Arthropoda</taxon>
        <taxon>Crustacea</taxon>
        <taxon>Multicrustacea</taxon>
        <taxon>Malacostraca</taxon>
        <taxon>Eumalacostraca</taxon>
        <taxon>Eucarida</taxon>
        <taxon>Decapoda</taxon>
        <taxon>Pleocyemata</taxon>
        <taxon>Anomura</taxon>
        <taxon>Galatheoidea</taxon>
        <taxon>Porcellanidae</taxon>
        <taxon>Petrolisthes</taxon>
    </lineage>
</organism>
<keyword evidence="3" id="KW-1185">Reference proteome</keyword>
<feature type="region of interest" description="Disordered" evidence="1">
    <location>
        <begin position="34"/>
        <end position="130"/>
    </location>
</feature>